<dbReference type="AlphaFoldDB" id="A0A7W3QIH5"/>
<feature type="DNA-binding region" description="H-T-H motif" evidence="4">
    <location>
        <begin position="50"/>
        <end position="69"/>
    </location>
</feature>
<proteinExistence type="predicted"/>
<dbReference type="Proteomes" id="UP000572680">
    <property type="component" value="Unassembled WGS sequence"/>
</dbReference>
<organism evidence="7 8">
    <name type="scientific">Actinomadura namibiensis</name>
    <dbReference type="NCBI Taxonomy" id="182080"/>
    <lineage>
        <taxon>Bacteria</taxon>
        <taxon>Bacillati</taxon>
        <taxon>Actinomycetota</taxon>
        <taxon>Actinomycetes</taxon>
        <taxon>Streptosporangiales</taxon>
        <taxon>Thermomonosporaceae</taxon>
        <taxon>Actinomadura</taxon>
    </lineage>
</organism>
<accession>A0A7W3QIH5</accession>
<evidence type="ECO:0000313" key="7">
    <source>
        <dbReference type="EMBL" id="MBA8948464.1"/>
    </source>
</evidence>
<gene>
    <name evidence="7" type="ORF">HNR61_000062</name>
</gene>
<dbReference type="InterPro" id="IPR050109">
    <property type="entry name" value="HTH-type_TetR-like_transc_reg"/>
</dbReference>
<comment type="caution">
    <text evidence="7">The sequence shown here is derived from an EMBL/GenBank/DDBJ whole genome shotgun (WGS) entry which is preliminary data.</text>
</comment>
<dbReference type="InterPro" id="IPR036271">
    <property type="entry name" value="Tet_transcr_reg_TetR-rel_C_sf"/>
</dbReference>
<evidence type="ECO:0000256" key="3">
    <source>
        <dbReference type="ARBA" id="ARBA00023163"/>
    </source>
</evidence>
<keyword evidence="1" id="KW-0805">Transcription regulation</keyword>
<dbReference type="PROSITE" id="PS50977">
    <property type="entry name" value="HTH_TETR_2"/>
    <property type="match status" value="1"/>
</dbReference>
<dbReference type="SUPFAM" id="SSF46689">
    <property type="entry name" value="Homeodomain-like"/>
    <property type="match status" value="1"/>
</dbReference>
<dbReference type="GO" id="GO:0003700">
    <property type="term" value="F:DNA-binding transcription factor activity"/>
    <property type="evidence" value="ECO:0007669"/>
    <property type="project" value="TreeGrafter"/>
</dbReference>
<dbReference type="RefSeq" id="WP_182841106.1">
    <property type="nucleotide sequence ID" value="NZ_BAAALP010000042.1"/>
</dbReference>
<dbReference type="PRINTS" id="PR00455">
    <property type="entry name" value="HTHTETR"/>
</dbReference>
<dbReference type="Pfam" id="PF17754">
    <property type="entry name" value="TetR_C_14"/>
    <property type="match status" value="1"/>
</dbReference>
<evidence type="ECO:0000256" key="1">
    <source>
        <dbReference type="ARBA" id="ARBA00023015"/>
    </source>
</evidence>
<dbReference type="PANTHER" id="PTHR30055:SF234">
    <property type="entry name" value="HTH-TYPE TRANSCRIPTIONAL REGULATOR BETI"/>
    <property type="match status" value="1"/>
</dbReference>
<evidence type="ECO:0000259" key="6">
    <source>
        <dbReference type="PROSITE" id="PS50977"/>
    </source>
</evidence>
<keyword evidence="3" id="KW-0804">Transcription</keyword>
<dbReference type="Gene3D" id="1.10.10.60">
    <property type="entry name" value="Homeodomain-like"/>
    <property type="match status" value="1"/>
</dbReference>
<keyword evidence="2 4" id="KW-0238">DNA-binding</keyword>
<dbReference type="EMBL" id="JACJIA010000001">
    <property type="protein sequence ID" value="MBA8948464.1"/>
    <property type="molecule type" value="Genomic_DNA"/>
</dbReference>
<dbReference type="SUPFAM" id="SSF48498">
    <property type="entry name" value="Tetracyclin repressor-like, C-terminal domain"/>
    <property type="match status" value="1"/>
</dbReference>
<dbReference type="InterPro" id="IPR041347">
    <property type="entry name" value="MftR_C"/>
</dbReference>
<evidence type="ECO:0000256" key="4">
    <source>
        <dbReference type="PROSITE-ProRule" id="PRU00335"/>
    </source>
</evidence>
<dbReference type="InterPro" id="IPR009057">
    <property type="entry name" value="Homeodomain-like_sf"/>
</dbReference>
<dbReference type="InterPro" id="IPR001647">
    <property type="entry name" value="HTH_TetR"/>
</dbReference>
<dbReference type="GO" id="GO:0000976">
    <property type="term" value="F:transcription cis-regulatory region binding"/>
    <property type="evidence" value="ECO:0007669"/>
    <property type="project" value="TreeGrafter"/>
</dbReference>
<feature type="compositionally biased region" description="Polar residues" evidence="5">
    <location>
        <begin position="1"/>
        <end position="10"/>
    </location>
</feature>
<sequence>MSTSLPEQTSPPGDPLDRLPLRERKKLRTRRAIQEHALRLFLDQGYDATTVEQVAAAAEVSPSTVFRYFPTKEDLVVTDEYDPVMTEFFRSQPADLTPLEALRATFRQVFPYLDAQDRATMVARTRMMLEVPALRARMIDSMRSGTLGVVAELVGERTGRAPDDRRVQAFAWAVMGVLQAAMYAWLDSDATLDLAALVDANLEFLAEGLPL</sequence>
<dbReference type="PANTHER" id="PTHR30055">
    <property type="entry name" value="HTH-TYPE TRANSCRIPTIONAL REGULATOR RUTR"/>
    <property type="match status" value="1"/>
</dbReference>
<dbReference type="Pfam" id="PF00440">
    <property type="entry name" value="TetR_N"/>
    <property type="match status" value="1"/>
</dbReference>
<evidence type="ECO:0000256" key="5">
    <source>
        <dbReference type="SAM" id="MobiDB-lite"/>
    </source>
</evidence>
<evidence type="ECO:0000313" key="8">
    <source>
        <dbReference type="Proteomes" id="UP000572680"/>
    </source>
</evidence>
<feature type="domain" description="HTH tetR-type" evidence="6">
    <location>
        <begin position="27"/>
        <end position="87"/>
    </location>
</feature>
<keyword evidence="8" id="KW-1185">Reference proteome</keyword>
<name>A0A7W3QIH5_ACTNM</name>
<feature type="region of interest" description="Disordered" evidence="5">
    <location>
        <begin position="1"/>
        <end position="23"/>
    </location>
</feature>
<dbReference type="Gene3D" id="1.10.357.10">
    <property type="entry name" value="Tetracycline Repressor, domain 2"/>
    <property type="match status" value="1"/>
</dbReference>
<evidence type="ECO:0000256" key="2">
    <source>
        <dbReference type="ARBA" id="ARBA00023125"/>
    </source>
</evidence>
<reference evidence="7 8" key="1">
    <citation type="submission" date="2020-08" db="EMBL/GenBank/DDBJ databases">
        <title>Genomic Encyclopedia of Type Strains, Phase IV (KMG-IV): sequencing the most valuable type-strain genomes for metagenomic binning, comparative biology and taxonomic classification.</title>
        <authorList>
            <person name="Goeker M."/>
        </authorList>
    </citation>
    <scope>NUCLEOTIDE SEQUENCE [LARGE SCALE GENOMIC DNA]</scope>
    <source>
        <strain evidence="7 8">DSM 44197</strain>
    </source>
</reference>
<protein>
    <submittedName>
        <fullName evidence="7">AcrR family transcriptional regulator</fullName>
    </submittedName>
</protein>